<dbReference type="AlphaFoldDB" id="A0A2G6KC95"/>
<dbReference type="InterPro" id="IPR029033">
    <property type="entry name" value="His_PPase_superfam"/>
</dbReference>
<gene>
    <name evidence="2" type="ORF">CSA56_15585</name>
</gene>
<dbReference type="Pfam" id="PF00300">
    <property type="entry name" value="His_Phos_1"/>
    <property type="match status" value="1"/>
</dbReference>
<evidence type="ECO:0000313" key="3">
    <source>
        <dbReference type="Proteomes" id="UP000230821"/>
    </source>
</evidence>
<feature type="compositionally biased region" description="Basic residues" evidence="1">
    <location>
        <begin position="300"/>
        <end position="309"/>
    </location>
</feature>
<dbReference type="Proteomes" id="UP000230821">
    <property type="component" value="Unassembled WGS sequence"/>
</dbReference>
<dbReference type="InterPro" id="IPR013078">
    <property type="entry name" value="His_Pase_superF_clade-1"/>
</dbReference>
<organism evidence="2 3">
    <name type="scientific">candidate division KSB3 bacterium</name>
    <dbReference type="NCBI Taxonomy" id="2044937"/>
    <lineage>
        <taxon>Bacteria</taxon>
        <taxon>candidate division KSB3</taxon>
    </lineage>
</organism>
<comment type="caution">
    <text evidence="2">The sequence shown here is derived from an EMBL/GenBank/DDBJ whole genome shotgun (WGS) entry which is preliminary data.</text>
</comment>
<accession>A0A2G6KC95</accession>
<feature type="region of interest" description="Disordered" evidence="1">
    <location>
        <begin position="246"/>
        <end position="309"/>
    </location>
</feature>
<dbReference type="PANTHER" id="PTHR47623:SF1">
    <property type="entry name" value="OS09G0287300 PROTEIN"/>
    <property type="match status" value="1"/>
</dbReference>
<proteinExistence type="predicted"/>
<dbReference type="SUPFAM" id="SSF53254">
    <property type="entry name" value="Phosphoglycerate mutase-like"/>
    <property type="match status" value="1"/>
</dbReference>
<feature type="compositionally biased region" description="Basic and acidic residues" evidence="1">
    <location>
        <begin position="268"/>
        <end position="291"/>
    </location>
</feature>
<dbReference type="Gene3D" id="3.40.50.1240">
    <property type="entry name" value="Phosphoglycerate mutase-like"/>
    <property type="match status" value="1"/>
</dbReference>
<protein>
    <recommendedName>
        <fullName evidence="4">Phosphohistidine phosphatase SixA</fullName>
    </recommendedName>
</protein>
<dbReference type="CDD" id="cd07067">
    <property type="entry name" value="HP_PGM_like"/>
    <property type="match status" value="1"/>
</dbReference>
<dbReference type="PANTHER" id="PTHR47623">
    <property type="entry name" value="OS09G0287300 PROTEIN"/>
    <property type="match status" value="1"/>
</dbReference>
<dbReference type="EMBL" id="PDSK01000114">
    <property type="protein sequence ID" value="PIE32429.1"/>
    <property type="molecule type" value="Genomic_DNA"/>
</dbReference>
<evidence type="ECO:0008006" key="4">
    <source>
        <dbReference type="Google" id="ProtNLM"/>
    </source>
</evidence>
<reference evidence="2 3" key="1">
    <citation type="submission" date="2017-10" db="EMBL/GenBank/DDBJ databases">
        <title>Novel microbial diversity and functional potential in the marine mammal oral microbiome.</title>
        <authorList>
            <person name="Dudek N.K."/>
            <person name="Sun C.L."/>
            <person name="Burstein D."/>
            <person name="Kantor R.S."/>
            <person name="Aliaga Goltsman D.S."/>
            <person name="Bik E.M."/>
            <person name="Thomas B.C."/>
            <person name="Banfield J.F."/>
            <person name="Relman D.A."/>
        </authorList>
    </citation>
    <scope>NUCLEOTIDE SEQUENCE [LARGE SCALE GENOMIC DNA]</scope>
    <source>
        <strain evidence="2">DOLJORAL78_47_16</strain>
    </source>
</reference>
<name>A0A2G6KC95_9BACT</name>
<dbReference type="SMART" id="SM00855">
    <property type="entry name" value="PGAM"/>
    <property type="match status" value="1"/>
</dbReference>
<sequence length="309" mass="34759">MKTLYIVRHAKAISRESGINDFKRSLSKQGQNDAKAMAKRLQKKGISPDLLLSSPADRALETAHLFAGQFEYPIQNIQFNDHIYDEDAGALREIVKQLDDRFHAVMMFGHEPSLSEFARELLQDTEIALRTTGVLGISLEIDHWQELSEKSGSLMLFDFPVRATPKAYKMARQTIARDITASMEDILEQIAGDASKHLDKVIEKTSKKLAKELTKVLQASKVEDISGIRAQGRVDKLGRSRFYDIPPAEGAVAQPETDTPESLDEQTTEPKEQSARQRRLPKPEIHDKSPAEETGISQKQPRKVTSRKK</sequence>
<evidence type="ECO:0000313" key="2">
    <source>
        <dbReference type="EMBL" id="PIE32429.1"/>
    </source>
</evidence>
<evidence type="ECO:0000256" key="1">
    <source>
        <dbReference type="SAM" id="MobiDB-lite"/>
    </source>
</evidence>
<feature type="compositionally biased region" description="Acidic residues" evidence="1">
    <location>
        <begin position="258"/>
        <end position="267"/>
    </location>
</feature>